<sequence length="139" mass="15827">MLRWWNMQIFGHPGPDDDYNAEEMQEDDELAIIEAQHDGAALEDNPDDLILPPLIPSTRRSSEDEDELEYIETHPALTTLDADPRRRSSSAALPQEDKERAPDDDTEEFDHPVKKEYEGNGIQEEEDSSELSSADDDDE</sequence>
<feature type="compositionally biased region" description="Basic and acidic residues" evidence="1">
    <location>
        <begin position="95"/>
        <end position="118"/>
    </location>
</feature>
<dbReference type="Proteomes" id="UP000092993">
    <property type="component" value="Unassembled WGS sequence"/>
</dbReference>
<evidence type="ECO:0000313" key="3">
    <source>
        <dbReference type="Proteomes" id="UP000092993"/>
    </source>
</evidence>
<reference evidence="2 3" key="1">
    <citation type="submission" date="2016-03" db="EMBL/GenBank/DDBJ databases">
        <title>Whole genome sequencing of Grifola frondosa 9006-11.</title>
        <authorList>
            <person name="Min B."/>
            <person name="Park H."/>
            <person name="Kim J.-G."/>
            <person name="Cho H."/>
            <person name="Oh Y.-L."/>
            <person name="Kong W.-S."/>
            <person name="Choi I.-G."/>
        </authorList>
    </citation>
    <scope>NUCLEOTIDE SEQUENCE [LARGE SCALE GENOMIC DNA]</scope>
    <source>
        <strain evidence="2 3">9006-11</strain>
    </source>
</reference>
<evidence type="ECO:0000313" key="2">
    <source>
        <dbReference type="EMBL" id="OBZ72593.1"/>
    </source>
</evidence>
<accession>A0A1C7M6J3</accession>
<name>A0A1C7M6J3_GRIFR</name>
<dbReference type="EMBL" id="LUGG01000009">
    <property type="protein sequence ID" value="OBZ72593.1"/>
    <property type="molecule type" value="Genomic_DNA"/>
</dbReference>
<proteinExistence type="predicted"/>
<comment type="caution">
    <text evidence="2">The sequence shown here is derived from an EMBL/GenBank/DDBJ whole genome shotgun (WGS) entry which is preliminary data.</text>
</comment>
<evidence type="ECO:0000256" key="1">
    <source>
        <dbReference type="SAM" id="MobiDB-lite"/>
    </source>
</evidence>
<feature type="compositionally biased region" description="Acidic residues" evidence="1">
    <location>
        <begin position="123"/>
        <end position="139"/>
    </location>
</feature>
<organism evidence="2 3">
    <name type="scientific">Grifola frondosa</name>
    <name type="common">Maitake</name>
    <name type="synonym">Polyporus frondosus</name>
    <dbReference type="NCBI Taxonomy" id="5627"/>
    <lineage>
        <taxon>Eukaryota</taxon>
        <taxon>Fungi</taxon>
        <taxon>Dikarya</taxon>
        <taxon>Basidiomycota</taxon>
        <taxon>Agaricomycotina</taxon>
        <taxon>Agaricomycetes</taxon>
        <taxon>Polyporales</taxon>
        <taxon>Grifolaceae</taxon>
        <taxon>Grifola</taxon>
    </lineage>
</organism>
<feature type="region of interest" description="Disordered" evidence="1">
    <location>
        <begin position="39"/>
        <end position="139"/>
    </location>
</feature>
<dbReference type="AlphaFoldDB" id="A0A1C7M6J3"/>
<gene>
    <name evidence="2" type="ORF">A0H81_07434</name>
</gene>
<keyword evidence="3" id="KW-1185">Reference proteome</keyword>
<protein>
    <submittedName>
        <fullName evidence="2">Uncharacterized protein</fullName>
    </submittedName>
</protein>